<dbReference type="AlphaFoldDB" id="A0A2T7A2J5"/>
<evidence type="ECO:0000313" key="2">
    <source>
        <dbReference type="EMBL" id="PUU81962.1"/>
    </source>
</evidence>
<evidence type="ECO:0000313" key="3">
    <source>
        <dbReference type="Proteomes" id="UP000244722"/>
    </source>
</evidence>
<name>A0A2T7A2J5_TUBBO</name>
<evidence type="ECO:0000256" key="1">
    <source>
        <dbReference type="SAM" id="MobiDB-lite"/>
    </source>
</evidence>
<dbReference type="Proteomes" id="UP000244722">
    <property type="component" value="Unassembled WGS sequence"/>
</dbReference>
<accession>A0A2T7A2J5</accession>
<feature type="compositionally biased region" description="Pro residues" evidence="1">
    <location>
        <begin position="85"/>
        <end position="103"/>
    </location>
</feature>
<comment type="caution">
    <text evidence="2">The sequence shown here is derived from an EMBL/GenBank/DDBJ whole genome shotgun (WGS) entry which is preliminary data.</text>
</comment>
<sequence>MIARSPLGAYKCASKALQIPHSLHTAPTASSHSHQKSTTQNNSYTQSQMANVNHYYNFGGIPAAPAVPDPNAWMWGAPAPEAPAAGPPPPPPPPPPALGAEAPPPQWAAILGNGNPPVPAAVAPAPPPAPVVQPMNAPPPPPPPAPALPVMQLQGAAQWAAIQAPGDAAPIAGPDWFISPAQGGFQAPAPVAAVQNMAGFYVNLP</sequence>
<feature type="region of interest" description="Disordered" evidence="1">
    <location>
        <begin position="24"/>
        <end position="43"/>
    </location>
</feature>
<reference evidence="2 3" key="1">
    <citation type="submission" date="2017-04" db="EMBL/GenBank/DDBJ databases">
        <title>Draft genome sequence of Tuber borchii Vittad., a whitish edible truffle.</title>
        <authorList>
            <consortium name="DOE Joint Genome Institute"/>
            <person name="Murat C."/>
            <person name="Kuo A."/>
            <person name="Barry K.W."/>
            <person name="Clum A."/>
            <person name="Dockter R.B."/>
            <person name="Fauchery L."/>
            <person name="Iotti M."/>
            <person name="Kohler A."/>
            <person name="Labutti K."/>
            <person name="Lindquist E.A."/>
            <person name="Lipzen A."/>
            <person name="Ohm R.A."/>
            <person name="Wang M."/>
            <person name="Grigoriev I.V."/>
            <person name="Zambonelli A."/>
            <person name="Martin F.M."/>
        </authorList>
    </citation>
    <scope>NUCLEOTIDE SEQUENCE [LARGE SCALE GENOMIC DNA]</scope>
    <source>
        <strain evidence="2 3">Tbo3840</strain>
    </source>
</reference>
<gene>
    <name evidence="2" type="ORF">B9Z19DRAFT_1161856</name>
</gene>
<feature type="region of interest" description="Disordered" evidence="1">
    <location>
        <begin position="78"/>
        <end position="103"/>
    </location>
</feature>
<feature type="compositionally biased region" description="Polar residues" evidence="1">
    <location>
        <begin position="25"/>
        <end position="43"/>
    </location>
</feature>
<keyword evidence="3" id="KW-1185">Reference proteome</keyword>
<proteinExistence type="predicted"/>
<protein>
    <submittedName>
        <fullName evidence="2">Uncharacterized protein</fullName>
    </submittedName>
</protein>
<dbReference type="EMBL" id="NESQ01000035">
    <property type="protein sequence ID" value="PUU81962.1"/>
    <property type="molecule type" value="Genomic_DNA"/>
</dbReference>
<organism evidence="2 3">
    <name type="scientific">Tuber borchii</name>
    <name type="common">White truffle</name>
    <dbReference type="NCBI Taxonomy" id="42251"/>
    <lineage>
        <taxon>Eukaryota</taxon>
        <taxon>Fungi</taxon>
        <taxon>Dikarya</taxon>
        <taxon>Ascomycota</taxon>
        <taxon>Pezizomycotina</taxon>
        <taxon>Pezizomycetes</taxon>
        <taxon>Pezizales</taxon>
        <taxon>Tuberaceae</taxon>
        <taxon>Tuber</taxon>
    </lineage>
</organism>